<protein>
    <submittedName>
        <fullName evidence="9">TonB-dependent receptor</fullName>
    </submittedName>
</protein>
<comment type="subcellular location">
    <subcellularLocation>
        <location evidence="1 4">Cell outer membrane</location>
    </subcellularLocation>
</comment>
<keyword evidence="9" id="KW-0675">Receptor</keyword>
<evidence type="ECO:0000256" key="5">
    <source>
        <dbReference type="SAM" id="MobiDB-lite"/>
    </source>
</evidence>
<dbReference type="InterPro" id="IPR037066">
    <property type="entry name" value="Plug_dom_sf"/>
</dbReference>
<evidence type="ECO:0000256" key="4">
    <source>
        <dbReference type="RuleBase" id="RU003357"/>
    </source>
</evidence>
<evidence type="ECO:0000256" key="2">
    <source>
        <dbReference type="ARBA" id="ARBA00023136"/>
    </source>
</evidence>
<evidence type="ECO:0000313" key="9">
    <source>
        <dbReference type="EMBL" id="PUZ28679.1"/>
    </source>
</evidence>
<dbReference type="InterPro" id="IPR008969">
    <property type="entry name" value="CarboxyPept-like_regulatory"/>
</dbReference>
<dbReference type="Pfam" id="PF13715">
    <property type="entry name" value="CarbopepD_reg_2"/>
    <property type="match status" value="1"/>
</dbReference>
<comment type="caution">
    <text evidence="9">The sequence shown here is derived from an EMBL/GenBank/DDBJ whole genome shotgun (WGS) entry which is preliminary data.</text>
</comment>
<accession>A0A2T7BM01</accession>
<comment type="similarity">
    <text evidence="4">Belongs to the TonB-dependent receptor family.</text>
</comment>
<dbReference type="SUPFAM" id="SSF49464">
    <property type="entry name" value="Carboxypeptidase regulatory domain-like"/>
    <property type="match status" value="1"/>
</dbReference>
<evidence type="ECO:0000313" key="10">
    <source>
        <dbReference type="Proteomes" id="UP000244450"/>
    </source>
</evidence>
<dbReference type="AlphaFoldDB" id="A0A2T7BM01"/>
<dbReference type="RefSeq" id="WP_108685318.1">
    <property type="nucleotide sequence ID" value="NZ_QCYK01000001.1"/>
</dbReference>
<feature type="domain" description="TonB-dependent receptor plug" evidence="8">
    <location>
        <begin position="132"/>
        <end position="236"/>
    </location>
</feature>
<dbReference type="Pfam" id="PF00593">
    <property type="entry name" value="TonB_dep_Rec_b-barrel"/>
    <property type="match status" value="1"/>
</dbReference>
<feature type="compositionally biased region" description="Polar residues" evidence="5">
    <location>
        <begin position="714"/>
        <end position="728"/>
    </location>
</feature>
<evidence type="ECO:0000256" key="1">
    <source>
        <dbReference type="ARBA" id="ARBA00004442"/>
    </source>
</evidence>
<evidence type="ECO:0000256" key="6">
    <source>
        <dbReference type="SAM" id="SignalP"/>
    </source>
</evidence>
<evidence type="ECO:0000256" key="3">
    <source>
        <dbReference type="ARBA" id="ARBA00023237"/>
    </source>
</evidence>
<dbReference type="InterPro" id="IPR012910">
    <property type="entry name" value="Plug_dom"/>
</dbReference>
<dbReference type="SUPFAM" id="SSF56935">
    <property type="entry name" value="Porins"/>
    <property type="match status" value="1"/>
</dbReference>
<dbReference type="EMBL" id="QCYK01000001">
    <property type="protein sequence ID" value="PUZ28679.1"/>
    <property type="molecule type" value="Genomic_DNA"/>
</dbReference>
<dbReference type="OrthoDB" id="8727862at2"/>
<organism evidence="9 10">
    <name type="scientific">Chitinophaga parva</name>
    <dbReference type="NCBI Taxonomy" id="2169414"/>
    <lineage>
        <taxon>Bacteria</taxon>
        <taxon>Pseudomonadati</taxon>
        <taxon>Bacteroidota</taxon>
        <taxon>Chitinophagia</taxon>
        <taxon>Chitinophagales</taxon>
        <taxon>Chitinophagaceae</taxon>
        <taxon>Chitinophaga</taxon>
    </lineage>
</organism>
<evidence type="ECO:0000259" key="7">
    <source>
        <dbReference type="Pfam" id="PF00593"/>
    </source>
</evidence>
<feature type="chain" id="PRO_5015434073" evidence="6">
    <location>
        <begin position="28"/>
        <end position="956"/>
    </location>
</feature>
<name>A0A2T7BM01_9BACT</name>
<dbReference type="PANTHER" id="PTHR40980">
    <property type="entry name" value="PLUG DOMAIN-CONTAINING PROTEIN"/>
    <property type="match status" value="1"/>
</dbReference>
<dbReference type="InterPro" id="IPR010104">
    <property type="entry name" value="TonB_rcpt_bac"/>
</dbReference>
<reference evidence="9 10" key="1">
    <citation type="submission" date="2018-04" db="EMBL/GenBank/DDBJ databases">
        <title>Chitinophaga fuyangensis sp. nov., isolated from soil in a chemical factory.</title>
        <authorList>
            <person name="Chen K."/>
        </authorList>
    </citation>
    <scope>NUCLEOTIDE SEQUENCE [LARGE SCALE GENOMIC DNA]</scope>
    <source>
        <strain evidence="9 10">LY-1</strain>
    </source>
</reference>
<dbReference type="Gene3D" id="2.40.170.20">
    <property type="entry name" value="TonB-dependent receptor, beta-barrel domain"/>
    <property type="match status" value="1"/>
</dbReference>
<evidence type="ECO:0000259" key="8">
    <source>
        <dbReference type="Pfam" id="PF07715"/>
    </source>
</evidence>
<dbReference type="PANTHER" id="PTHR40980:SF4">
    <property type="entry name" value="TONB-DEPENDENT RECEPTOR-LIKE BETA-BARREL DOMAIN-CONTAINING PROTEIN"/>
    <property type="match status" value="1"/>
</dbReference>
<dbReference type="InterPro" id="IPR036942">
    <property type="entry name" value="Beta-barrel_TonB_sf"/>
</dbReference>
<keyword evidence="2 4" id="KW-0472">Membrane</keyword>
<feature type="domain" description="TonB-dependent receptor-like beta-barrel" evidence="7">
    <location>
        <begin position="497"/>
        <end position="921"/>
    </location>
</feature>
<dbReference type="NCBIfam" id="TIGR01782">
    <property type="entry name" value="TonB-Xanth-Caul"/>
    <property type="match status" value="1"/>
</dbReference>
<proteinExistence type="inferred from homology"/>
<feature type="region of interest" description="Disordered" evidence="5">
    <location>
        <begin position="710"/>
        <end position="731"/>
    </location>
</feature>
<dbReference type="Proteomes" id="UP000244450">
    <property type="component" value="Unassembled WGS sequence"/>
</dbReference>
<dbReference type="CDD" id="cd01347">
    <property type="entry name" value="ligand_gated_channel"/>
    <property type="match status" value="1"/>
</dbReference>
<sequence length="956" mass="105148">MSHCLSKKSLRKLLLAALLGPALGTQAQLIKGVVTSKEGQLPGATVRVKSTHHLASTDLSGGFTLNAQATGHLTIQVFYVGYAMKEMELDVKKGVNDAGLLELSPVEGKLGAVIVKGTMAPSQVKAYSIKKNSVAIMDVIAADAIGKLPDRNAAEAVQRVQGVAVSRYHGEADQATVRGTPFAWTSTLFNGIHLPSGNPMGTRASVLDVVPSEMIQYVQVTKAITPDMEGDAIGGAINFITRTAPQHRILNVSGAGGYNNFSKDGTYNASAVYGDRFFKGKLGVMVSGAVWNRKWGTDSYEVAYNTGLSSPVQQRSISTLDMKRYMGTRETYGSSVGLEYNFNAGNKIFARGMMNKFNDIRPVYESWFDFNNSRYQYTYRYSYYQTKLNGGEVGGEHQLGAKLKLDWSAAEYYSSYYLTTPPTNASKGLPIAYFRQKIAGGIDGLSSDGKKYLKMDAPDGIGDDPMHIQMHPKDLKEVMDPSKLTLQQLVIASLNNSDRDKVGQVNLKQTVNSKLTLKYGAKYRNKTRDGINQASYVWLPGAALGIPGSPALVTLSSMDRTSFPTRGGFFKELGSPYNAEIMDPLTKDQLFKLYDTSFLNKNGFRNFSPASNATLIYHGHENVFAAYAMADYKVNEKLHVTAGLRDEHTAFQLNSSTLTTNSTGTVISPVTVSKSYNSLLPMVHARYSVNDQLNVRAAFTRTFVRPNFTDLNPGESQNLTQTPATITKGNPDLKPTYSNNYDLMGEYYFRNIGLVSGGVFYKDLSNVIFSDQSTTLDANNNTVLITQPKNLQKASLVGAEAGINKRFDFLPGFFSGLGVEFNYTYIHSSTTVPRTVSGKVVYDKAALPNQSKNLFNAILFYERKGVMVRVAGNYRGRSIETLSQQLGPQLYTYADNYFTIDASASVTLTPRLRVFAELNNLNNAPLKYYLGDPHRPTQVEWYSQRGQAGIRWDIIK</sequence>
<keyword evidence="6" id="KW-0732">Signal</keyword>
<feature type="signal peptide" evidence="6">
    <location>
        <begin position="1"/>
        <end position="27"/>
    </location>
</feature>
<dbReference type="InterPro" id="IPR000531">
    <property type="entry name" value="Beta-barrel_TonB"/>
</dbReference>
<keyword evidence="10" id="KW-1185">Reference proteome</keyword>
<gene>
    <name evidence="9" type="ORF">DCC81_04125</name>
</gene>
<dbReference type="GO" id="GO:0009279">
    <property type="term" value="C:cell outer membrane"/>
    <property type="evidence" value="ECO:0007669"/>
    <property type="project" value="UniProtKB-SubCell"/>
</dbReference>
<keyword evidence="3" id="KW-0998">Cell outer membrane</keyword>
<dbReference type="Gene3D" id="2.60.40.1120">
    <property type="entry name" value="Carboxypeptidase-like, regulatory domain"/>
    <property type="match status" value="1"/>
</dbReference>
<dbReference type="Gene3D" id="2.170.130.10">
    <property type="entry name" value="TonB-dependent receptor, plug domain"/>
    <property type="match status" value="1"/>
</dbReference>
<dbReference type="Pfam" id="PF07715">
    <property type="entry name" value="Plug"/>
    <property type="match status" value="1"/>
</dbReference>
<keyword evidence="4" id="KW-0798">TonB box</keyword>